<dbReference type="InterPro" id="IPR008280">
    <property type="entry name" value="Tub_FtsZ_C"/>
</dbReference>
<keyword evidence="7 13" id="KW-0547">Nucleotide-binding</keyword>
<dbReference type="Pfam" id="PF00091">
    <property type="entry name" value="Tubulin"/>
    <property type="match status" value="1"/>
</dbReference>
<accession>A0ABD0Y6X9</accession>
<feature type="domain" description="Tubulin/FtsZ GTPase" evidence="14">
    <location>
        <begin position="33"/>
        <end position="230"/>
    </location>
</feature>
<dbReference type="InterPro" id="IPR018316">
    <property type="entry name" value="Tubulin/FtsZ_2-layer-sand-dom"/>
</dbReference>
<dbReference type="InterPro" id="IPR036525">
    <property type="entry name" value="Tubulin/FtsZ_GTPase_sf"/>
</dbReference>
<evidence type="ECO:0000256" key="4">
    <source>
        <dbReference type="ARBA" id="ARBA00022490"/>
    </source>
</evidence>
<comment type="subunit">
    <text evidence="13">Dimer of alpha and beta chains. A typical microtubule is a hollow water-filled tube with an outer diameter of 25 nm and an inner diameter of 15 nM. Alpha-beta heterodimers associate head-to-tail to form protofilaments running lengthwise along the microtubule wall with the beta-tubulin subunit facing the microtubule plus end conferring a structural polarity. Microtubules usually have 13 protofilaments but different protofilament numbers can be found in some organisms and specialized cells.</text>
</comment>
<dbReference type="Gene3D" id="3.40.50.1440">
    <property type="entry name" value="Tubulin/FtsZ, GTPase domain"/>
    <property type="match status" value="1"/>
</dbReference>
<comment type="caution">
    <text evidence="16">The sequence shown here is derived from an EMBL/GenBank/DDBJ whole genome shotgun (WGS) entry which is preliminary data.</text>
</comment>
<dbReference type="PRINTS" id="PR01161">
    <property type="entry name" value="TUBULIN"/>
</dbReference>
<keyword evidence="11" id="KW-0206">Cytoskeleton</keyword>
<keyword evidence="9" id="KW-0460">Magnesium</keyword>
<dbReference type="InterPro" id="IPR002452">
    <property type="entry name" value="Alpha_tubulin"/>
</dbReference>
<name>A0ABD0Y6X9_9HEMI</name>
<dbReference type="SUPFAM" id="SSF52490">
    <property type="entry name" value="Tubulin nucleotide-binding domain-like"/>
    <property type="match status" value="1"/>
</dbReference>
<keyword evidence="6" id="KW-0479">Metal-binding</keyword>
<evidence type="ECO:0000259" key="14">
    <source>
        <dbReference type="SMART" id="SM00864"/>
    </source>
</evidence>
<keyword evidence="5 13" id="KW-0493">Microtubule</keyword>
<evidence type="ECO:0000256" key="12">
    <source>
        <dbReference type="ARBA" id="ARBA00049117"/>
    </source>
</evidence>
<dbReference type="GO" id="GO:0046872">
    <property type="term" value="F:metal ion binding"/>
    <property type="evidence" value="ECO:0007669"/>
    <property type="project" value="UniProtKB-KW"/>
</dbReference>
<gene>
    <name evidence="16" type="ORF">AAG570_002242</name>
</gene>
<dbReference type="EMBL" id="JBFDAA010000012">
    <property type="protein sequence ID" value="KAL1123155.1"/>
    <property type="molecule type" value="Genomic_DNA"/>
</dbReference>
<dbReference type="AlphaFoldDB" id="A0ABD0Y6X9"/>
<dbReference type="CDD" id="cd02186">
    <property type="entry name" value="alpha_tubulin"/>
    <property type="match status" value="1"/>
</dbReference>
<keyword evidence="8" id="KW-0378">Hydrolase</keyword>
<dbReference type="InterPro" id="IPR017975">
    <property type="entry name" value="Tubulin_CS"/>
</dbReference>
<protein>
    <recommendedName>
        <fullName evidence="13">Tubulin alpha chain</fullName>
    </recommendedName>
</protein>
<evidence type="ECO:0000256" key="1">
    <source>
        <dbReference type="ARBA" id="ARBA00001946"/>
    </source>
</evidence>
<evidence type="ECO:0000256" key="11">
    <source>
        <dbReference type="ARBA" id="ARBA00023212"/>
    </source>
</evidence>
<dbReference type="GO" id="GO:0016787">
    <property type="term" value="F:hydrolase activity"/>
    <property type="evidence" value="ECO:0007669"/>
    <property type="project" value="UniProtKB-KW"/>
</dbReference>
<evidence type="ECO:0000256" key="5">
    <source>
        <dbReference type="ARBA" id="ARBA00022701"/>
    </source>
</evidence>
<sequence>MGNASWELYCLEHGLREDGTLSEDLKIQQYDGFTSFFAESESGTYSPLALMVDLEPTVIDEIRTGKFKNLYHPNQLMSGKEDAANNYARGFYAVGSDSIELAMERLKKIADKCDSLQGFIVFHSVGGGTGSGLGALMVNNISEAFPKTSKLEFAIYPAPQVSTSVVEPYNSILTTHATLSDIDCSFIADNEAMYGICRKYLDIDRPSYNNLNRILAQTISSVTASLRFDGPLNVDLIEFQTNLVPYPRIHFPLLTYAPIVSMNKMVHESLTVAEITKACFDPDNQMVKCNCQNSKYVACCLLYRGDVVPKDVNAAIASLKNSFKVGINYQPPTVVPGGDLAKLSRAVCMISNTTAIREAWERLNHKFNLMFSRKAFLHWYINEGLEESEMDQARDDILALERDYEGLTTEPADVEV</sequence>
<keyword evidence="10 13" id="KW-0342">GTP-binding</keyword>
<dbReference type="PRINTS" id="PR01162">
    <property type="entry name" value="ALPHATUBULIN"/>
</dbReference>
<evidence type="ECO:0000256" key="3">
    <source>
        <dbReference type="ARBA" id="ARBA00009636"/>
    </source>
</evidence>
<dbReference type="InterPro" id="IPR037103">
    <property type="entry name" value="Tubulin/FtsZ-like_C"/>
</dbReference>
<dbReference type="SUPFAM" id="SSF55307">
    <property type="entry name" value="Tubulin C-terminal domain-like"/>
    <property type="match status" value="1"/>
</dbReference>
<dbReference type="SMART" id="SM00864">
    <property type="entry name" value="Tubulin"/>
    <property type="match status" value="1"/>
</dbReference>
<dbReference type="Gene3D" id="1.10.287.600">
    <property type="entry name" value="Helix hairpin bin"/>
    <property type="match status" value="1"/>
</dbReference>
<dbReference type="PANTHER" id="PTHR11588">
    <property type="entry name" value="TUBULIN"/>
    <property type="match status" value="1"/>
</dbReference>
<evidence type="ECO:0000256" key="10">
    <source>
        <dbReference type="ARBA" id="ARBA00023134"/>
    </source>
</evidence>
<comment type="function">
    <text evidence="13">Tubulin is the major constituent of microtubules, a cylinder consisting of laterally associated linear protofilaments composed of alpha- and beta-tubulin heterodimers. Microtubules grow by the addition of GTP-tubulin dimers to the microtubule end, where a stabilizing cap forms. Below the cap, tubulin dimers are in GDP-bound state, owing to GTPase activity of alpha-tubulin.</text>
</comment>
<evidence type="ECO:0000256" key="6">
    <source>
        <dbReference type="ARBA" id="ARBA00022723"/>
    </source>
</evidence>
<evidence type="ECO:0000313" key="16">
    <source>
        <dbReference type="EMBL" id="KAL1123155.1"/>
    </source>
</evidence>
<comment type="catalytic activity">
    <reaction evidence="12">
        <text>GTP + H2O = GDP + phosphate + H(+)</text>
        <dbReference type="Rhea" id="RHEA:19669"/>
        <dbReference type="ChEBI" id="CHEBI:15377"/>
        <dbReference type="ChEBI" id="CHEBI:15378"/>
        <dbReference type="ChEBI" id="CHEBI:37565"/>
        <dbReference type="ChEBI" id="CHEBI:43474"/>
        <dbReference type="ChEBI" id="CHEBI:58189"/>
    </reaction>
    <physiologicalReaction direction="left-to-right" evidence="12">
        <dbReference type="Rhea" id="RHEA:19670"/>
    </physiologicalReaction>
</comment>
<dbReference type="GO" id="GO:0005874">
    <property type="term" value="C:microtubule"/>
    <property type="evidence" value="ECO:0007669"/>
    <property type="project" value="UniProtKB-KW"/>
</dbReference>
<evidence type="ECO:0000256" key="7">
    <source>
        <dbReference type="ARBA" id="ARBA00022741"/>
    </source>
</evidence>
<dbReference type="InterPro" id="IPR003008">
    <property type="entry name" value="Tubulin_FtsZ_GTPase"/>
</dbReference>
<dbReference type="InterPro" id="IPR000217">
    <property type="entry name" value="Tubulin"/>
</dbReference>
<dbReference type="Pfam" id="PF03953">
    <property type="entry name" value="Tubulin_C"/>
    <property type="match status" value="1"/>
</dbReference>
<feature type="domain" description="Tubulin/FtsZ 2-layer sandwich" evidence="15">
    <location>
        <begin position="232"/>
        <end position="365"/>
    </location>
</feature>
<keyword evidence="17" id="KW-1185">Reference proteome</keyword>
<keyword evidence="4" id="KW-0963">Cytoplasm</keyword>
<dbReference type="SMART" id="SM00865">
    <property type="entry name" value="Tubulin_C"/>
    <property type="match status" value="1"/>
</dbReference>
<evidence type="ECO:0000256" key="8">
    <source>
        <dbReference type="ARBA" id="ARBA00022801"/>
    </source>
</evidence>
<reference evidence="16 17" key="1">
    <citation type="submission" date="2024-07" db="EMBL/GenBank/DDBJ databases">
        <title>Chromosome-level genome assembly of the water stick insect Ranatra chinensis (Heteroptera: Nepidae).</title>
        <authorList>
            <person name="Liu X."/>
        </authorList>
    </citation>
    <scope>NUCLEOTIDE SEQUENCE [LARGE SCALE GENOMIC DNA]</scope>
    <source>
        <strain evidence="16">Cailab_2021Rc</strain>
        <tissue evidence="16">Muscle</tissue>
    </source>
</reference>
<evidence type="ECO:0000256" key="13">
    <source>
        <dbReference type="RuleBase" id="RU000352"/>
    </source>
</evidence>
<dbReference type="GO" id="GO:0005525">
    <property type="term" value="F:GTP binding"/>
    <property type="evidence" value="ECO:0007669"/>
    <property type="project" value="UniProtKB-UniRule"/>
</dbReference>
<proteinExistence type="inferred from homology"/>
<dbReference type="FunFam" id="3.40.50.1440:FF:000007">
    <property type="entry name" value="Tubulin alpha chain"/>
    <property type="match status" value="1"/>
</dbReference>
<evidence type="ECO:0000256" key="9">
    <source>
        <dbReference type="ARBA" id="ARBA00022842"/>
    </source>
</evidence>
<organism evidence="16 17">
    <name type="scientific">Ranatra chinensis</name>
    <dbReference type="NCBI Taxonomy" id="642074"/>
    <lineage>
        <taxon>Eukaryota</taxon>
        <taxon>Metazoa</taxon>
        <taxon>Ecdysozoa</taxon>
        <taxon>Arthropoda</taxon>
        <taxon>Hexapoda</taxon>
        <taxon>Insecta</taxon>
        <taxon>Pterygota</taxon>
        <taxon>Neoptera</taxon>
        <taxon>Paraneoptera</taxon>
        <taxon>Hemiptera</taxon>
        <taxon>Heteroptera</taxon>
        <taxon>Panheteroptera</taxon>
        <taxon>Nepomorpha</taxon>
        <taxon>Nepidae</taxon>
        <taxon>Ranatrinae</taxon>
        <taxon>Ranatra</taxon>
    </lineage>
</organism>
<dbReference type="InterPro" id="IPR023123">
    <property type="entry name" value="Tubulin_C"/>
</dbReference>
<dbReference type="Gene3D" id="3.30.1330.20">
    <property type="entry name" value="Tubulin/FtsZ, C-terminal domain"/>
    <property type="match status" value="1"/>
</dbReference>
<comment type="cofactor">
    <cofactor evidence="1">
        <name>Mg(2+)</name>
        <dbReference type="ChEBI" id="CHEBI:18420"/>
    </cofactor>
</comment>
<evidence type="ECO:0000259" key="15">
    <source>
        <dbReference type="SMART" id="SM00865"/>
    </source>
</evidence>
<comment type="similarity">
    <text evidence="3 13">Belongs to the tubulin family.</text>
</comment>
<dbReference type="PROSITE" id="PS00227">
    <property type="entry name" value="TUBULIN"/>
    <property type="match status" value="1"/>
</dbReference>
<evidence type="ECO:0000256" key="2">
    <source>
        <dbReference type="ARBA" id="ARBA00004245"/>
    </source>
</evidence>
<dbReference type="Proteomes" id="UP001558652">
    <property type="component" value="Unassembled WGS sequence"/>
</dbReference>
<comment type="subcellular location">
    <subcellularLocation>
        <location evidence="2">Cytoplasm</location>
        <location evidence="2">Cytoskeleton</location>
    </subcellularLocation>
</comment>
<evidence type="ECO:0000313" key="17">
    <source>
        <dbReference type="Proteomes" id="UP001558652"/>
    </source>
</evidence>